<proteinExistence type="predicted"/>
<keyword evidence="2" id="KW-1185">Reference proteome</keyword>
<reference evidence="1 2" key="1">
    <citation type="submission" date="2019-12" db="EMBL/GenBank/DDBJ databases">
        <title>Isolation and characterization of three novel carbon monoxide-oxidizing members of Halobacteria from salione crusts and soils.</title>
        <authorList>
            <person name="Myers M.R."/>
            <person name="King G.M."/>
        </authorList>
    </citation>
    <scope>NUCLEOTIDE SEQUENCE [LARGE SCALE GENOMIC DNA]</scope>
    <source>
        <strain evidence="1 2">WSA2</strain>
    </source>
</reference>
<name>A0A6B0SV35_9EURY</name>
<dbReference type="OrthoDB" id="336816at2157"/>
<sequence length="142" mass="16292">MEEEKPYWMNLTGGTTFSGMLRFKLENYFPEAHYRKSLKELEGDEEVVLDGGKSNLHTDGRRNTVYYWLNPDTGAALYHTEVNGEEADPFFGSTTEAEDYLDTRSNSNTQEMYEGFSLYKARVEKIEDAVEVLTSQSGIQDF</sequence>
<dbReference type="Proteomes" id="UP000437065">
    <property type="component" value="Unassembled WGS sequence"/>
</dbReference>
<gene>
    <name evidence="1" type="ORF">GRX01_01685</name>
</gene>
<dbReference type="EMBL" id="WUUS01000001">
    <property type="protein sequence ID" value="MXR40072.1"/>
    <property type="molecule type" value="Genomic_DNA"/>
</dbReference>
<organism evidence="1 2">
    <name type="scientific">Halobaculum saliterrae</name>
    <dbReference type="NCBI Taxonomy" id="2073113"/>
    <lineage>
        <taxon>Archaea</taxon>
        <taxon>Methanobacteriati</taxon>
        <taxon>Methanobacteriota</taxon>
        <taxon>Stenosarchaea group</taxon>
        <taxon>Halobacteria</taxon>
        <taxon>Halobacteriales</taxon>
        <taxon>Haloferacaceae</taxon>
        <taxon>Halobaculum</taxon>
    </lineage>
</organism>
<accession>A0A6B0SV35</accession>
<dbReference type="AlphaFoldDB" id="A0A6B0SV35"/>
<evidence type="ECO:0000313" key="1">
    <source>
        <dbReference type="EMBL" id="MXR40072.1"/>
    </source>
</evidence>
<evidence type="ECO:0000313" key="2">
    <source>
        <dbReference type="Proteomes" id="UP000437065"/>
    </source>
</evidence>
<dbReference type="RefSeq" id="WP_159662764.1">
    <property type="nucleotide sequence ID" value="NZ_WUUS01000001.1"/>
</dbReference>
<comment type="caution">
    <text evidence="1">The sequence shown here is derived from an EMBL/GenBank/DDBJ whole genome shotgun (WGS) entry which is preliminary data.</text>
</comment>
<protein>
    <submittedName>
        <fullName evidence="1">Uncharacterized protein</fullName>
    </submittedName>
</protein>